<evidence type="ECO:0000256" key="4">
    <source>
        <dbReference type="PROSITE-ProRule" id="PRU00335"/>
    </source>
</evidence>
<keyword evidence="2 4" id="KW-0238">DNA-binding</keyword>
<name>A0A6C1TYA5_9CORY</name>
<dbReference type="PANTHER" id="PTHR30055">
    <property type="entry name" value="HTH-TYPE TRANSCRIPTIONAL REGULATOR RUTR"/>
    <property type="match status" value="1"/>
</dbReference>
<sequence length="200" mass="22237">MTNTETPVRGQRPKRRAATEEKIVRSVLKLAREKGFPAVTIDAVVADSGVAKTTIYRRYNDRIDMLIDALRQVTLEIPTEYPTTQKGFEQYLASVQDHLENKIGIRLIGATVSSSDEFIGEWRERVVSELLDGFARYYRKGVEVGSFSADVNGGVIATMVVGSVVMRTAFDLRDERAHARAMAEMLWPIVASAKSKGAIE</sequence>
<evidence type="ECO:0000256" key="3">
    <source>
        <dbReference type="ARBA" id="ARBA00023163"/>
    </source>
</evidence>
<dbReference type="Gene3D" id="1.10.10.60">
    <property type="entry name" value="Homeodomain-like"/>
    <property type="match status" value="1"/>
</dbReference>
<reference evidence="6 7" key="1">
    <citation type="submission" date="2018-12" db="EMBL/GenBank/DDBJ databases">
        <title>Corynebacterium sanguinis sp. nov., a clinically-associated and environmental corynebacterium.</title>
        <authorList>
            <person name="Gonzales-Siles L."/>
            <person name="Jaen-Luchoro D."/>
            <person name="Cardew S."/>
            <person name="Inganas E."/>
            <person name="Ohlen M."/>
            <person name="Jensie-Markopolous S."/>
            <person name="Pinyeiro-Iglesias B."/>
            <person name="Molin K."/>
            <person name="Skovbjerg S."/>
            <person name="Svensson-Stadler L."/>
            <person name="Funke G."/>
            <person name="Moore E.R.B."/>
        </authorList>
    </citation>
    <scope>NUCLEOTIDE SEQUENCE [LARGE SCALE GENOMIC DNA]</scope>
    <source>
        <strain evidence="6 7">58734</strain>
    </source>
</reference>
<dbReference type="InterPro" id="IPR050109">
    <property type="entry name" value="HTH-type_TetR-like_transc_reg"/>
</dbReference>
<dbReference type="SUPFAM" id="SSF46689">
    <property type="entry name" value="Homeodomain-like"/>
    <property type="match status" value="1"/>
</dbReference>
<organism evidence="6 7">
    <name type="scientific">Corynebacterium sanguinis</name>
    <dbReference type="NCBI Taxonomy" id="2594913"/>
    <lineage>
        <taxon>Bacteria</taxon>
        <taxon>Bacillati</taxon>
        <taxon>Actinomycetota</taxon>
        <taxon>Actinomycetes</taxon>
        <taxon>Mycobacteriales</taxon>
        <taxon>Corynebacteriaceae</taxon>
        <taxon>Corynebacterium</taxon>
    </lineage>
</organism>
<proteinExistence type="predicted"/>
<feature type="domain" description="HTH tetR-type" evidence="5">
    <location>
        <begin position="17"/>
        <end position="77"/>
    </location>
</feature>
<dbReference type="Pfam" id="PF00440">
    <property type="entry name" value="TetR_N"/>
    <property type="match status" value="1"/>
</dbReference>
<evidence type="ECO:0000256" key="2">
    <source>
        <dbReference type="ARBA" id="ARBA00023125"/>
    </source>
</evidence>
<dbReference type="Gene3D" id="1.10.357.10">
    <property type="entry name" value="Tetracycline Repressor, domain 2"/>
    <property type="match status" value="1"/>
</dbReference>
<dbReference type="RefSeq" id="WP_144772972.1">
    <property type="nucleotide sequence ID" value="NZ_RXIR01000008.1"/>
</dbReference>
<keyword evidence="3" id="KW-0804">Transcription</keyword>
<dbReference type="OrthoDB" id="9796019at2"/>
<evidence type="ECO:0000313" key="6">
    <source>
        <dbReference type="EMBL" id="TVS28949.1"/>
    </source>
</evidence>
<evidence type="ECO:0000313" key="7">
    <source>
        <dbReference type="Proteomes" id="UP000336646"/>
    </source>
</evidence>
<evidence type="ECO:0000256" key="1">
    <source>
        <dbReference type="ARBA" id="ARBA00023015"/>
    </source>
</evidence>
<gene>
    <name evidence="6" type="ORF">EKI59_05140</name>
</gene>
<dbReference type="GO" id="GO:0003700">
    <property type="term" value="F:DNA-binding transcription factor activity"/>
    <property type="evidence" value="ECO:0007669"/>
    <property type="project" value="TreeGrafter"/>
</dbReference>
<keyword evidence="1" id="KW-0805">Transcription regulation</keyword>
<accession>A0A6C1TYA5</accession>
<dbReference type="InterPro" id="IPR001647">
    <property type="entry name" value="HTH_TetR"/>
</dbReference>
<dbReference type="InterPro" id="IPR009057">
    <property type="entry name" value="Homeodomain-like_sf"/>
</dbReference>
<evidence type="ECO:0000259" key="5">
    <source>
        <dbReference type="PROSITE" id="PS50977"/>
    </source>
</evidence>
<dbReference type="AlphaFoldDB" id="A0A6C1TYA5"/>
<dbReference type="PANTHER" id="PTHR30055:SF238">
    <property type="entry name" value="MYCOFACTOCIN BIOSYNTHESIS TRANSCRIPTIONAL REGULATOR MFTR-RELATED"/>
    <property type="match status" value="1"/>
</dbReference>
<dbReference type="InterPro" id="IPR036271">
    <property type="entry name" value="Tet_transcr_reg_TetR-rel_C_sf"/>
</dbReference>
<dbReference type="SUPFAM" id="SSF48498">
    <property type="entry name" value="Tetracyclin repressor-like, C-terminal domain"/>
    <property type="match status" value="1"/>
</dbReference>
<dbReference type="Proteomes" id="UP000336646">
    <property type="component" value="Unassembled WGS sequence"/>
</dbReference>
<feature type="DNA-binding region" description="H-T-H motif" evidence="4">
    <location>
        <begin position="40"/>
        <end position="59"/>
    </location>
</feature>
<protein>
    <submittedName>
        <fullName evidence="6">TetR/AcrR family transcriptional regulator</fullName>
    </submittedName>
</protein>
<dbReference type="EMBL" id="RXIR01000008">
    <property type="protein sequence ID" value="TVS28949.1"/>
    <property type="molecule type" value="Genomic_DNA"/>
</dbReference>
<comment type="caution">
    <text evidence="6">The sequence shown here is derived from an EMBL/GenBank/DDBJ whole genome shotgun (WGS) entry which is preliminary data.</text>
</comment>
<dbReference type="GO" id="GO:0000976">
    <property type="term" value="F:transcription cis-regulatory region binding"/>
    <property type="evidence" value="ECO:0007669"/>
    <property type="project" value="TreeGrafter"/>
</dbReference>
<dbReference type="PROSITE" id="PS50977">
    <property type="entry name" value="HTH_TETR_2"/>
    <property type="match status" value="1"/>
</dbReference>